<dbReference type="PANTHER" id="PTHR24422:SF27">
    <property type="entry name" value="PROTEIN-GLUTAMATE O-METHYLTRANSFERASE"/>
    <property type="match status" value="1"/>
</dbReference>
<dbReference type="InterPro" id="IPR001610">
    <property type="entry name" value="PAC"/>
</dbReference>
<feature type="domain" description="CheR-type methyltransferase" evidence="4">
    <location>
        <begin position="1"/>
        <end position="115"/>
    </location>
</feature>
<evidence type="ECO:0000259" key="2">
    <source>
        <dbReference type="PROSITE" id="PS50112"/>
    </source>
</evidence>
<accession>A0A0W8FTC7</accession>
<dbReference type="Pfam" id="PF00990">
    <property type="entry name" value="GGDEF"/>
    <property type="match status" value="1"/>
</dbReference>
<dbReference type="CDD" id="cd01949">
    <property type="entry name" value="GGDEF"/>
    <property type="match status" value="1"/>
</dbReference>
<dbReference type="FunFam" id="3.30.70.270:FF:000001">
    <property type="entry name" value="Diguanylate cyclase domain protein"/>
    <property type="match status" value="1"/>
</dbReference>
<organism evidence="6">
    <name type="scientific">hydrocarbon metagenome</name>
    <dbReference type="NCBI Taxonomy" id="938273"/>
    <lineage>
        <taxon>unclassified sequences</taxon>
        <taxon>metagenomes</taxon>
        <taxon>ecological metagenomes</taxon>
    </lineage>
</organism>
<dbReference type="SMART" id="SM00091">
    <property type="entry name" value="PAS"/>
    <property type="match status" value="3"/>
</dbReference>
<dbReference type="InterPro" id="IPR022642">
    <property type="entry name" value="CheR_C"/>
</dbReference>
<dbReference type="EC" id="2.1.1.80" evidence="6"/>
<sequence length="945" mass="107454">MQVFATDIDSQAIATARQGLYAASIAADIEPARLARFFTAEADGSAYRIHKTIRDMMVFSEQDVIKDPPFSRLDLISCRNLLIYMDGGLQKRLIPLFHYALNPGGFLFLGTSETVGEFGNLFATLDRKSKIYQRREDFHGMQRAAMERYIPPVIDTVLPQAAVKAALPRKLPLRELTEQTLLQQIAPAAALVNNHGDILYLHGRTGMYLEPSPGESRVSNILKMAREGLRHELTVALHKAEETKEIVCASGLRVKTNGNFTAVNLTIRPVAPLPASESESPLYLVILEEASSPDIAVSDNFLSGKEQSTDTEARIATLRKELRVKEEYLQAANEELETSNEELKSSNEEMQSVNEELQSANEELETSKEEMQSINEELATVNAELQTKVADLSRANNDMNNLLAGTGIGTVFVDHQLRILRFTPMITSIINLIPSDIGRPVGQIVSNLIGYDNIVADMQAVLDTLISKEVELQTRAGAWYTMRILPYRTIDNVIEGAVISFVNITERRRAEELLRQSEDKYRTILTNIQEGYFEVDLAGNFTFFNDSLCQLHGYSRQELMGMNNRQYTDKETAKRVFKAFNKVYKTGEPLKRFDWVVTRKDGTNRYVESSVSLLKDSSDKPIGFRGILRDVTEQKLIEEKLLFEEQRFRAFIEHSLDIIVIINREGIITYINPAVEKVLGYKVEERIGAKGFELVHPDDVKFLTDSFNTLLRDTNAPVIQGEMHLRHKDGSWRTLEAVGSNLVHDNVVEAIIVNYHDITERKKAEESLRESENRYRELSMIDDLTQLYNSRHFYAQLKKETERSNRHGQPLTLLLLDIDKFKNFNDTYGHVEGDHVLSKLGQMVKRCLREIDTAYRYGGEEFTIMLPMTTREEGIVTAKRIQTELKKEPFSPVPRQKVYMTMSIGLAQYKPKENIKTFIRRVDMLMYKGKKNGRNKICSDDGSVL</sequence>
<feature type="domain" description="GGDEF" evidence="5">
    <location>
        <begin position="809"/>
        <end position="942"/>
    </location>
</feature>
<reference evidence="6" key="1">
    <citation type="journal article" date="2015" name="Proc. Natl. Acad. Sci. U.S.A.">
        <title>Networks of energetic and metabolic interactions define dynamics in microbial communities.</title>
        <authorList>
            <person name="Embree M."/>
            <person name="Liu J.K."/>
            <person name="Al-Bassam M.M."/>
            <person name="Zengler K."/>
        </authorList>
    </citation>
    <scope>NUCLEOTIDE SEQUENCE</scope>
</reference>
<feature type="region of interest" description="Disordered" evidence="1">
    <location>
        <begin position="335"/>
        <end position="356"/>
    </location>
</feature>
<feature type="domain" description="PAC" evidence="3">
    <location>
        <begin position="719"/>
        <end position="770"/>
    </location>
</feature>
<dbReference type="Pfam" id="PF13596">
    <property type="entry name" value="PAS_10"/>
    <property type="match status" value="1"/>
</dbReference>
<dbReference type="SMART" id="SM00138">
    <property type="entry name" value="MeTrc"/>
    <property type="match status" value="1"/>
</dbReference>
<dbReference type="SUPFAM" id="SSF55785">
    <property type="entry name" value="PYP-like sensor domain (PAS domain)"/>
    <property type="match status" value="3"/>
</dbReference>
<dbReference type="SMART" id="SM00267">
    <property type="entry name" value="GGDEF"/>
    <property type="match status" value="1"/>
</dbReference>
<dbReference type="NCBIfam" id="TIGR00229">
    <property type="entry name" value="sensory_box"/>
    <property type="match status" value="2"/>
</dbReference>
<dbReference type="InterPro" id="IPR029787">
    <property type="entry name" value="Nucleotide_cyclase"/>
</dbReference>
<dbReference type="InterPro" id="IPR029063">
    <property type="entry name" value="SAM-dependent_MTases_sf"/>
</dbReference>
<dbReference type="SUPFAM" id="SSF55073">
    <property type="entry name" value="Nucleotide cyclase"/>
    <property type="match status" value="1"/>
</dbReference>
<dbReference type="InterPro" id="IPR050903">
    <property type="entry name" value="Bact_Chemotaxis_MeTrfase"/>
</dbReference>
<evidence type="ECO:0000313" key="6">
    <source>
        <dbReference type="EMBL" id="KUG24018.1"/>
    </source>
</evidence>
<dbReference type="Gene3D" id="3.30.70.270">
    <property type="match status" value="1"/>
</dbReference>
<gene>
    <name evidence="6" type="ORF">ASZ90_006184</name>
</gene>
<evidence type="ECO:0000259" key="4">
    <source>
        <dbReference type="PROSITE" id="PS50123"/>
    </source>
</evidence>
<dbReference type="InterPro" id="IPR000014">
    <property type="entry name" value="PAS"/>
</dbReference>
<dbReference type="AlphaFoldDB" id="A0A0W8FTC7"/>
<feature type="domain" description="PAS" evidence="2">
    <location>
        <begin position="644"/>
        <end position="714"/>
    </location>
</feature>
<dbReference type="GO" id="GO:0032259">
    <property type="term" value="P:methylation"/>
    <property type="evidence" value="ECO:0007669"/>
    <property type="project" value="UniProtKB-KW"/>
</dbReference>
<dbReference type="InterPro" id="IPR000700">
    <property type="entry name" value="PAS-assoc_C"/>
</dbReference>
<dbReference type="InterPro" id="IPR035965">
    <property type="entry name" value="PAS-like_dom_sf"/>
</dbReference>
<dbReference type="PRINTS" id="PR00996">
    <property type="entry name" value="CHERMTFRASE"/>
</dbReference>
<proteinExistence type="predicted"/>
<dbReference type="Gene3D" id="3.40.50.150">
    <property type="entry name" value="Vaccinia Virus protein VP39"/>
    <property type="match status" value="1"/>
</dbReference>
<feature type="domain" description="PAS" evidence="2">
    <location>
        <begin position="517"/>
        <end position="587"/>
    </location>
</feature>
<dbReference type="Pfam" id="PF08447">
    <property type="entry name" value="PAS_3"/>
    <property type="match status" value="1"/>
</dbReference>
<dbReference type="SMART" id="SM00086">
    <property type="entry name" value="PAC"/>
    <property type="match status" value="3"/>
</dbReference>
<keyword evidence="6" id="KW-0808">Transferase</keyword>
<protein>
    <submittedName>
        <fullName evidence="6">Chemotaxis protein methyltransferase cher</fullName>
        <ecNumber evidence="6">2.1.1.80</ecNumber>
    </submittedName>
</protein>
<dbReference type="InterPro" id="IPR043128">
    <property type="entry name" value="Rev_trsase/Diguanyl_cyclase"/>
</dbReference>
<dbReference type="InterPro" id="IPR000780">
    <property type="entry name" value="CheR_MeTrfase"/>
</dbReference>
<evidence type="ECO:0000259" key="5">
    <source>
        <dbReference type="PROSITE" id="PS50887"/>
    </source>
</evidence>
<evidence type="ECO:0000259" key="3">
    <source>
        <dbReference type="PROSITE" id="PS50113"/>
    </source>
</evidence>
<dbReference type="GO" id="GO:0008983">
    <property type="term" value="F:protein-glutamate O-methyltransferase activity"/>
    <property type="evidence" value="ECO:0007669"/>
    <property type="project" value="UniProtKB-EC"/>
</dbReference>
<feature type="domain" description="PAC" evidence="3">
    <location>
        <begin position="591"/>
        <end position="643"/>
    </location>
</feature>
<dbReference type="PROSITE" id="PS50113">
    <property type="entry name" value="PAC"/>
    <property type="match status" value="3"/>
</dbReference>
<dbReference type="PROSITE" id="PS50112">
    <property type="entry name" value="PAS"/>
    <property type="match status" value="2"/>
</dbReference>
<feature type="domain" description="PAC" evidence="3">
    <location>
        <begin position="466"/>
        <end position="516"/>
    </location>
</feature>
<dbReference type="Pfam" id="PF13426">
    <property type="entry name" value="PAS_9"/>
    <property type="match status" value="1"/>
</dbReference>
<dbReference type="SUPFAM" id="SSF53335">
    <property type="entry name" value="S-adenosyl-L-methionine-dependent methyltransferases"/>
    <property type="match status" value="1"/>
</dbReference>
<dbReference type="Pfam" id="PF01739">
    <property type="entry name" value="CheR"/>
    <property type="match status" value="1"/>
</dbReference>
<dbReference type="InterPro" id="IPR000160">
    <property type="entry name" value="GGDEF_dom"/>
</dbReference>
<dbReference type="PANTHER" id="PTHR24422">
    <property type="entry name" value="CHEMOTAXIS PROTEIN METHYLTRANSFERASE"/>
    <property type="match status" value="1"/>
</dbReference>
<evidence type="ECO:0000256" key="1">
    <source>
        <dbReference type="SAM" id="MobiDB-lite"/>
    </source>
</evidence>
<dbReference type="CDD" id="cd00130">
    <property type="entry name" value="PAS"/>
    <property type="match status" value="2"/>
</dbReference>
<dbReference type="InterPro" id="IPR013655">
    <property type="entry name" value="PAS_fold_3"/>
</dbReference>
<dbReference type="Gene3D" id="1.10.287.620">
    <property type="entry name" value="Helix Hairpins"/>
    <property type="match status" value="1"/>
</dbReference>
<dbReference type="NCBIfam" id="TIGR00254">
    <property type="entry name" value="GGDEF"/>
    <property type="match status" value="1"/>
</dbReference>
<dbReference type="PROSITE" id="PS50887">
    <property type="entry name" value="GGDEF"/>
    <property type="match status" value="1"/>
</dbReference>
<dbReference type="PROSITE" id="PS50123">
    <property type="entry name" value="CHER"/>
    <property type="match status" value="1"/>
</dbReference>
<name>A0A0W8FTC7_9ZZZZ</name>
<keyword evidence="6" id="KW-0489">Methyltransferase</keyword>
<dbReference type="Gene3D" id="3.30.450.20">
    <property type="entry name" value="PAS domain"/>
    <property type="match status" value="3"/>
</dbReference>
<comment type="caution">
    <text evidence="6">The sequence shown here is derived from an EMBL/GenBank/DDBJ whole genome shotgun (WGS) entry which is preliminary data.</text>
</comment>
<dbReference type="EMBL" id="LNQE01000869">
    <property type="protein sequence ID" value="KUG24018.1"/>
    <property type="molecule type" value="Genomic_DNA"/>
</dbReference>